<dbReference type="PANTHER" id="PTHR43757">
    <property type="entry name" value="AMINOMETHYLTRANSFERASE"/>
    <property type="match status" value="1"/>
</dbReference>
<protein>
    <submittedName>
        <fullName evidence="6">Aminomethyltransferase, mitochondrial (Glycin e cleavage system T protein) (GCVT)</fullName>
    </submittedName>
</protein>
<dbReference type="Pfam" id="PF01571">
    <property type="entry name" value="GCV_T"/>
    <property type="match status" value="1"/>
</dbReference>
<dbReference type="InterPro" id="IPR006222">
    <property type="entry name" value="GCVT_N"/>
</dbReference>
<feature type="domain" description="GCVT N-terminal" evidence="3">
    <location>
        <begin position="271"/>
        <end position="559"/>
    </location>
</feature>
<feature type="region of interest" description="Disordered" evidence="2">
    <location>
        <begin position="239"/>
        <end position="263"/>
    </location>
</feature>
<dbReference type="GO" id="GO:0005739">
    <property type="term" value="C:mitochondrion"/>
    <property type="evidence" value="ECO:0007669"/>
    <property type="project" value="TreeGrafter"/>
</dbReference>
<dbReference type="OrthoDB" id="524799at2759"/>
<dbReference type="Proteomes" id="UP001152797">
    <property type="component" value="Unassembled WGS sequence"/>
</dbReference>
<dbReference type="InterPro" id="IPR027266">
    <property type="entry name" value="TrmE/GcvT-like"/>
</dbReference>
<dbReference type="EMBL" id="CAMXCT030000347">
    <property type="protein sequence ID" value="CAL4764818.1"/>
    <property type="molecule type" value="Genomic_DNA"/>
</dbReference>
<evidence type="ECO:0000313" key="6">
    <source>
        <dbReference type="EMBL" id="CAL4764818.1"/>
    </source>
</evidence>
<feature type="region of interest" description="Disordered" evidence="2">
    <location>
        <begin position="160"/>
        <end position="224"/>
    </location>
</feature>
<feature type="compositionally biased region" description="Low complexity" evidence="2">
    <location>
        <begin position="214"/>
        <end position="223"/>
    </location>
</feature>
<dbReference type="EMBL" id="CAMXCT020000347">
    <property type="protein sequence ID" value="CAL1130881.1"/>
    <property type="molecule type" value="Genomic_DNA"/>
</dbReference>
<evidence type="ECO:0000313" key="5">
    <source>
        <dbReference type="EMBL" id="CAI3977506.1"/>
    </source>
</evidence>
<evidence type="ECO:0000259" key="4">
    <source>
        <dbReference type="Pfam" id="PF08669"/>
    </source>
</evidence>
<reference evidence="5" key="1">
    <citation type="submission" date="2022-10" db="EMBL/GenBank/DDBJ databases">
        <authorList>
            <person name="Chen Y."/>
            <person name="Dougan E. K."/>
            <person name="Chan C."/>
            <person name="Rhodes N."/>
            <person name="Thang M."/>
        </authorList>
    </citation>
    <scope>NUCLEOTIDE SEQUENCE</scope>
</reference>
<feature type="region of interest" description="Disordered" evidence="2">
    <location>
        <begin position="707"/>
        <end position="751"/>
    </location>
</feature>
<proteinExistence type="inferred from homology"/>
<dbReference type="Pfam" id="PF08669">
    <property type="entry name" value="GCV_T_C"/>
    <property type="match status" value="1"/>
</dbReference>
<evidence type="ECO:0000313" key="7">
    <source>
        <dbReference type="Proteomes" id="UP001152797"/>
    </source>
</evidence>
<feature type="compositionally biased region" description="Basic residues" evidence="2">
    <location>
        <begin position="166"/>
        <end position="177"/>
    </location>
</feature>
<comment type="caution">
    <text evidence="5">The sequence shown here is derived from an EMBL/GenBank/DDBJ whole genome shotgun (WGS) entry which is preliminary data.</text>
</comment>
<feature type="compositionally biased region" description="Acidic residues" evidence="2">
    <location>
        <begin position="241"/>
        <end position="250"/>
    </location>
</feature>
<name>A0A9P1BQA6_9DINO</name>
<dbReference type="PANTHER" id="PTHR43757:SF2">
    <property type="entry name" value="AMINOMETHYLTRANSFERASE, MITOCHONDRIAL"/>
    <property type="match status" value="1"/>
</dbReference>
<dbReference type="SUPFAM" id="SSF103025">
    <property type="entry name" value="Folate-binding domain"/>
    <property type="match status" value="1"/>
</dbReference>
<evidence type="ECO:0000259" key="3">
    <source>
        <dbReference type="Pfam" id="PF01571"/>
    </source>
</evidence>
<dbReference type="EMBL" id="CAMXCT010000347">
    <property type="protein sequence ID" value="CAI3977506.1"/>
    <property type="molecule type" value="Genomic_DNA"/>
</dbReference>
<evidence type="ECO:0000256" key="2">
    <source>
        <dbReference type="SAM" id="MobiDB-lite"/>
    </source>
</evidence>
<feature type="region of interest" description="Disordered" evidence="2">
    <location>
        <begin position="43"/>
        <end position="66"/>
    </location>
</feature>
<dbReference type="InterPro" id="IPR013977">
    <property type="entry name" value="GcvT_C"/>
</dbReference>
<accession>A0A9P1BQA6</accession>
<feature type="domain" description="Aminomethyltransferase C-terminal" evidence="4">
    <location>
        <begin position="583"/>
        <end position="645"/>
    </location>
</feature>
<reference evidence="6 7" key="2">
    <citation type="submission" date="2024-05" db="EMBL/GenBank/DDBJ databases">
        <authorList>
            <person name="Chen Y."/>
            <person name="Shah S."/>
            <person name="Dougan E. K."/>
            <person name="Thang M."/>
            <person name="Chan C."/>
        </authorList>
    </citation>
    <scope>NUCLEOTIDE SEQUENCE [LARGE SCALE GENOMIC DNA]</scope>
</reference>
<gene>
    <name evidence="5" type="ORF">C1SCF055_LOCUS5640</name>
</gene>
<evidence type="ECO:0000256" key="1">
    <source>
        <dbReference type="ARBA" id="ARBA00008609"/>
    </source>
</evidence>
<dbReference type="InterPro" id="IPR028896">
    <property type="entry name" value="GcvT/YgfZ/DmdA"/>
</dbReference>
<dbReference type="InterPro" id="IPR029043">
    <property type="entry name" value="GcvT/YgfZ_C"/>
</dbReference>
<comment type="similarity">
    <text evidence="1">Belongs to the GcvT family.</text>
</comment>
<dbReference type="AlphaFoldDB" id="A0A9P1BQA6"/>
<dbReference type="Gene3D" id="3.30.1360.120">
    <property type="entry name" value="Probable tRNA modification gtpase trme, domain 1"/>
    <property type="match status" value="1"/>
</dbReference>
<organism evidence="5">
    <name type="scientific">Cladocopium goreaui</name>
    <dbReference type="NCBI Taxonomy" id="2562237"/>
    <lineage>
        <taxon>Eukaryota</taxon>
        <taxon>Sar</taxon>
        <taxon>Alveolata</taxon>
        <taxon>Dinophyceae</taxon>
        <taxon>Suessiales</taxon>
        <taxon>Symbiodiniaceae</taxon>
        <taxon>Cladocopium</taxon>
    </lineage>
</organism>
<dbReference type="SUPFAM" id="SSF101790">
    <property type="entry name" value="Aminomethyltransferase beta-barrel domain"/>
    <property type="match status" value="1"/>
</dbReference>
<keyword evidence="7" id="KW-1185">Reference proteome</keyword>
<sequence>MRCVVSRLPCGRRWKTSMGRMQLRRMEFEEKAYPRLATHEPKRLPRRGRRGGWMQDPQMDVPKYDGTNSAQRQWFEVRKASIDEEFVSKLQADTANIQEILDQHLEAMDRVKVATPPADSFRLPHIQRLAKTPKVNPVHEAHRGTSPPVHAPLQPEMPEFLETSRLQRRTNRRGRFIGHREDRVQNDGPTTGPEVRGNRKASWLSDSDSDEEATTQAATTQGAPRLSMLDRRRQRKAAAVQEEEASDSETELMPPNPEEAMEPLRQSELAELWSSYGASWVEHNRCVVPSNFADPQEFAGSTLDAYAHTRAAASLFDISFKVCLQITGADREFVADQFLTCNLRAMRSGDVQYACVLDSKALILDDAFVFLEDNAVNVLTSGCHSRQLIDYLGQYVVYVRRSGADVTLSFHSGEWAALALQGPQSREALIEGLRHLDSHQLVNLSTTEEVPLDASVLREMPYMSAVAVKAKTGASPDRVTVLCTGMTGEDGFELIGSPRSLMKLAESLLSLESSLVKPGGLFCLDILRMEAGLPRVGADIPVGLYTPIRAALSWTLDQSKMRSHLMFGWQKLFFQLAKGPKFRRVGLLLDGPAHAGCRVMSNPHRQPMGVVCSSTWSPRLQCRVAQAYVKPEYAKANKHVLITVPYNLPMHKMRVKAIKRHVRSGPLRSAYRRLVAGVVAPLPFVAHSYPEPERQRKAAARLRNFEGTKHFSRATQMPPGGYPRAVQRPQSRSTGEELQEGYEHAAGAENG</sequence>